<dbReference type="InterPro" id="IPR010985">
    <property type="entry name" value="Ribbon_hlx_hlx"/>
</dbReference>
<sequence>MNNRENTRKQLHIRLPNEIYKKLKLKCVHEDTSMQDYVTALILVNLADFSGERESITKKH</sequence>
<accession>X1NHD2</accession>
<dbReference type="GO" id="GO:0006355">
    <property type="term" value="P:regulation of DNA-templated transcription"/>
    <property type="evidence" value="ECO:0007669"/>
    <property type="project" value="InterPro"/>
</dbReference>
<dbReference type="EMBL" id="BARV01020339">
    <property type="protein sequence ID" value="GAI26215.1"/>
    <property type="molecule type" value="Genomic_DNA"/>
</dbReference>
<name>X1NHD2_9ZZZZ</name>
<protein>
    <submittedName>
        <fullName evidence="1">Uncharacterized protein</fullName>
    </submittedName>
</protein>
<dbReference type="AlphaFoldDB" id="X1NHD2"/>
<dbReference type="SUPFAM" id="SSF47598">
    <property type="entry name" value="Ribbon-helix-helix"/>
    <property type="match status" value="1"/>
</dbReference>
<evidence type="ECO:0000313" key="1">
    <source>
        <dbReference type="EMBL" id="GAI26215.1"/>
    </source>
</evidence>
<organism evidence="1">
    <name type="scientific">marine sediment metagenome</name>
    <dbReference type="NCBI Taxonomy" id="412755"/>
    <lineage>
        <taxon>unclassified sequences</taxon>
        <taxon>metagenomes</taxon>
        <taxon>ecological metagenomes</taxon>
    </lineage>
</organism>
<dbReference type="InterPro" id="IPR013321">
    <property type="entry name" value="Arc_rbn_hlx_hlx"/>
</dbReference>
<reference evidence="1" key="1">
    <citation type="journal article" date="2014" name="Front. Microbiol.">
        <title>High frequency of phylogenetically diverse reductive dehalogenase-homologous genes in deep subseafloor sedimentary metagenomes.</title>
        <authorList>
            <person name="Kawai M."/>
            <person name="Futagami T."/>
            <person name="Toyoda A."/>
            <person name="Takaki Y."/>
            <person name="Nishi S."/>
            <person name="Hori S."/>
            <person name="Arai W."/>
            <person name="Tsubouchi T."/>
            <person name="Morono Y."/>
            <person name="Uchiyama I."/>
            <person name="Ito T."/>
            <person name="Fujiyama A."/>
            <person name="Inagaki F."/>
            <person name="Takami H."/>
        </authorList>
    </citation>
    <scope>NUCLEOTIDE SEQUENCE</scope>
    <source>
        <strain evidence="1">Expedition CK06-06</strain>
    </source>
</reference>
<gene>
    <name evidence="1" type="ORF">S06H3_33966</name>
</gene>
<proteinExistence type="predicted"/>
<comment type="caution">
    <text evidence="1">The sequence shown here is derived from an EMBL/GenBank/DDBJ whole genome shotgun (WGS) entry which is preliminary data.</text>
</comment>
<dbReference type="Gene3D" id="1.10.1220.10">
    <property type="entry name" value="Met repressor-like"/>
    <property type="match status" value="1"/>
</dbReference>